<evidence type="ECO:0000256" key="1">
    <source>
        <dbReference type="ARBA" id="ARBA00023125"/>
    </source>
</evidence>
<feature type="compositionally biased region" description="Gly residues" evidence="2">
    <location>
        <begin position="20"/>
        <end position="40"/>
    </location>
</feature>
<reference evidence="4" key="1">
    <citation type="submission" date="2020-09" db="EMBL/GenBank/DDBJ databases">
        <title>Whole genome shotgun sequence of Streptomyces xanthophaeus NBRC 12829.</title>
        <authorList>
            <person name="Komaki H."/>
            <person name="Tamura T."/>
        </authorList>
    </citation>
    <scope>NUCLEOTIDE SEQUENCE</scope>
    <source>
        <strain evidence="4">NBRC 12829</strain>
    </source>
</reference>
<dbReference type="Proteomes" id="UP000600026">
    <property type="component" value="Unassembled WGS sequence"/>
</dbReference>
<dbReference type="PROSITE" id="PS50043">
    <property type="entry name" value="HTH_LUXR_2"/>
    <property type="match status" value="1"/>
</dbReference>
<feature type="region of interest" description="Disordered" evidence="2">
    <location>
        <begin position="349"/>
        <end position="384"/>
    </location>
</feature>
<dbReference type="SUPFAM" id="SSF46894">
    <property type="entry name" value="C-terminal effector domain of the bipartite response regulators"/>
    <property type="match status" value="1"/>
</dbReference>
<dbReference type="SMART" id="SM00421">
    <property type="entry name" value="HTH_LUXR"/>
    <property type="match status" value="1"/>
</dbReference>
<dbReference type="InterPro" id="IPR016032">
    <property type="entry name" value="Sig_transdc_resp-reg_C-effctor"/>
</dbReference>
<feature type="domain" description="HTH luxR-type" evidence="3">
    <location>
        <begin position="1003"/>
        <end position="1066"/>
    </location>
</feature>
<dbReference type="InterPro" id="IPR000792">
    <property type="entry name" value="Tscrpt_reg_LuxR_C"/>
</dbReference>
<evidence type="ECO:0000313" key="5">
    <source>
        <dbReference type="Proteomes" id="UP000600026"/>
    </source>
</evidence>
<dbReference type="InterPro" id="IPR011990">
    <property type="entry name" value="TPR-like_helical_dom_sf"/>
</dbReference>
<dbReference type="InterPro" id="IPR036388">
    <property type="entry name" value="WH-like_DNA-bd_sf"/>
</dbReference>
<dbReference type="SUPFAM" id="SSF52540">
    <property type="entry name" value="P-loop containing nucleoside triphosphate hydrolases"/>
    <property type="match status" value="1"/>
</dbReference>
<evidence type="ECO:0000256" key="2">
    <source>
        <dbReference type="SAM" id="MobiDB-lite"/>
    </source>
</evidence>
<sequence length="1066" mass="110146">MHRGPRIADARTARTLRGASGTGGEEGRRGCGGGGRGGPRPVGASGKSLAVPPIRHRRLSPGPDDAYRAGVNGHGGTDIADRAGADRWTTLVTTACGLLERHGRLAVSGPWGAGKTTLLDDVAARAAGRRCLRVHSQDGDQEVPYAALAQLLDVPVPDVPVLDVAVLDVPVPDVPTPGAPTPGVPVPGVPMSCVPVPDPASPGVPPPGAGQFPGQHPHTAAVRLRLRLALAELLGGGEPVLLLLDGANWVDAASADVLGYCARTLPPARLAVVAAERTSGHPAFAARILGGHPPLLQVPAADRLETAAALERSGLPARWAAPVHRYCGGNRALLAAGCRSLAGTGGLAGAGGAASSTDSGTDPGAETSTGTGTQARTHAPEADRYGLPGRRQVRELAALWLATVPAEVRTTLRIAALARHPDADLLRRAGCPRAEDHLELAVRCGLLTPDDVSGPEGATPPRTRFAADALAEAAATTATALERRRIHGALAEAVHDPVRRARHRALAQDCADQATAEDTAQAAAVARGAGERLLAAELMLLAARLTPADRPSLRLDRLCDAARDAAAAGSADLAQQAASRIAEDRGSPAQQVHALLAVADARGQDLAGTGSLLATARRTAAGDPALLGAVELRSAVQANVAAGDAALALHHAGAATVLARQCGDTPLEAAALTMAARMERVLGRLDSAPVTLAAALALAVPPPRIGIRNSPEYLAARHAVFDGRLVPARRALTDLLATAQASGEAEDLVDIWRSLAEVDSGLGNCSRALRWAAMALDLTAAAGLSPGPAWYTAALAHSHGGSFPQALRYAAQGLRASREEHDTLHTTRSLWILGAVHLHQGHVEEAATALAEVDVLEAHAGAADPAVLRWQADAVEAFAASGRTARAHALLDLMQESVGPHSGHAPLRAALTRARAACLHLDGAHDEAVELLADAARSFVALGRPVEEGRAHLARGRVERRRRRAAAARTAWERARTVFEEAGARPWTALADDHLSHLAGRPPAASSPELTEHELRLAGLVCAGATNQEAAQQMFISAKTVESTLSRIYRKLGIRNRTQLTATLGP</sequence>
<dbReference type="AlphaFoldDB" id="A0A919H239"/>
<evidence type="ECO:0000313" key="4">
    <source>
        <dbReference type="EMBL" id="GHI85283.1"/>
    </source>
</evidence>
<keyword evidence="1" id="KW-0238">DNA-binding</keyword>
<gene>
    <name evidence="4" type="ORF">Sxan_26470</name>
</gene>
<dbReference type="Gene3D" id="1.10.10.10">
    <property type="entry name" value="Winged helix-like DNA-binding domain superfamily/Winged helix DNA-binding domain"/>
    <property type="match status" value="1"/>
</dbReference>
<proteinExistence type="predicted"/>
<comment type="caution">
    <text evidence="4">The sequence shown here is derived from an EMBL/GenBank/DDBJ whole genome shotgun (WGS) entry which is preliminary data.</text>
</comment>
<dbReference type="SUPFAM" id="SSF48452">
    <property type="entry name" value="TPR-like"/>
    <property type="match status" value="1"/>
</dbReference>
<dbReference type="Gene3D" id="1.25.40.10">
    <property type="entry name" value="Tetratricopeptide repeat domain"/>
    <property type="match status" value="2"/>
</dbReference>
<feature type="compositionally biased region" description="Basic and acidic residues" evidence="2">
    <location>
        <begin position="1"/>
        <end position="12"/>
    </location>
</feature>
<dbReference type="Pfam" id="PF00196">
    <property type="entry name" value="GerE"/>
    <property type="match status" value="1"/>
</dbReference>
<feature type="region of interest" description="Disordered" evidence="2">
    <location>
        <begin position="1"/>
        <end position="63"/>
    </location>
</feature>
<evidence type="ECO:0000259" key="3">
    <source>
        <dbReference type="PROSITE" id="PS50043"/>
    </source>
</evidence>
<dbReference type="CDD" id="cd06170">
    <property type="entry name" value="LuxR_C_like"/>
    <property type="match status" value="1"/>
</dbReference>
<dbReference type="GO" id="GO:0003677">
    <property type="term" value="F:DNA binding"/>
    <property type="evidence" value="ECO:0007669"/>
    <property type="project" value="UniProtKB-KW"/>
</dbReference>
<dbReference type="Pfam" id="PF13191">
    <property type="entry name" value="AAA_16"/>
    <property type="match status" value="1"/>
</dbReference>
<keyword evidence="5" id="KW-1185">Reference proteome</keyword>
<protein>
    <submittedName>
        <fullName evidence="4">Transcriptional regulator</fullName>
    </submittedName>
</protein>
<dbReference type="InterPro" id="IPR041664">
    <property type="entry name" value="AAA_16"/>
</dbReference>
<feature type="compositionally biased region" description="Polar residues" evidence="2">
    <location>
        <begin position="366"/>
        <end position="376"/>
    </location>
</feature>
<dbReference type="PANTHER" id="PTHR43214">
    <property type="entry name" value="TWO-COMPONENT RESPONSE REGULATOR"/>
    <property type="match status" value="1"/>
</dbReference>
<dbReference type="PANTHER" id="PTHR43214:SF42">
    <property type="entry name" value="TRANSCRIPTIONAL REGULATORY PROTEIN DESR"/>
    <property type="match status" value="1"/>
</dbReference>
<dbReference type="EMBL" id="BNEE01000006">
    <property type="protein sequence ID" value="GHI85283.1"/>
    <property type="molecule type" value="Genomic_DNA"/>
</dbReference>
<organism evidence="4 5">
    <name type="scientific">Streptomyces xanthophaeus</name>
    <dbReference type="NCBI Taxonomy" id="67385"/>
    <lineage>
        <taxon>Bacteria</taxon>
        <taxon>Bacillati</taxon>
        <taxon>Actinomycetota</taxon>
        <taxon>Actinomycetes</taxon>
        <taxon>Kitasatosporales</taxon>
        <taxon>Streptomycetaceae</taxon>
        <taxon>Streptomyces</taxon>
    </lineage>
</organism>
<dbReference type="InterPro" id="IPR039420">
    <property type="entry name" value="WalR-like"/>
</dbReference>
<name>A0A919H239_9ACTN</name>
<dbReference type="PRINTS" id="PR00038">
    <property type="entry name" value="HTHLUXR"/>
</dbReference>
<dbReference type="GO" id="GO:0006355">
    <property type="term" value="P:regulation of DNA-templated transcription"/>
    <property type="evidence" value="ECO:0007669"/>
    <property type="project" value="InterPro"/>
</dbReference>
<accession>A0A919H239</accession>
<feature type="compositionally biased region" description="Low complexity" evidence="2">
    <location>
        <begin position="353"/>
        <end position="362"/>
    </location>
</feature>
<dbReference type="InterPro" id="IPR027417">
    <property type="entry name" value="P-loop_NTPase"/>
</dbReference>